<proteinExistence type="predicted"/>
<sequence length="381" mass="42981">MPPLLMLLVGVSSSTRLIKRGKADVTVRKTTGDVLVGRGTYGRQSWTGQTATVFGCSGFLGRYIVARLAREGTKVIVPYRGLGEYVRHLRPTGDLGMVIPMEFDLRNPAQIEECVRYSDVVINLIGRNYETKNFSFDQVHVEGAQRIANISRESGVSRLIHMSNICAKTNAQSHALVTKAFGEERVRESFPGANIVRSATMYGYEDELLNNIGRNKHFYLTVNNAQQKLRPVCVSDVAHAIDSIRDDESTVGQTFELFNPKEYSRKDIIDLVQFLIREKVWHVNIPTPLFRAFAKAVDLLPFHYTSHHEIDMLSADEIPSDNPAIKTFADLGIQPHTLELTALQYIRHYRPSQHEEDPMEPKGYKAFRKPPVPVSNKDIVV</sequence>
<dbReference type="Gene3D" id="3.40.50.720">
    <property type="entry name" value="NAD(P)-binding Rossmann-like Domain"/>
    <property type="match status" value="1"/>
</dbReference>
<evidence type="ECO:0000313" key="3">
    <source>
        <dbReference type="Proteomes" id="UP001140094"/>
    </source>
</evidence>
<dbReference type="EMBL" id="JANBUO010001272">
    <property type="protein sequence ID" value="KAJ2798995.1"/>
    <property type="molecule type" value="Genomic_DNA"/>
</dbReference>
<dbReference type="PANTHER" id="PTHR12126">
    <property type="entry name" value="NADH-UBIQUINONE OXIDOREDUCTASE 39 KDA SUBUNIT-RELATED"/>
    <property type="match status" value="1"/>
</dbReference>
<dbReference type="Proteomes" id="UP001140094">
    <property type="component" value="Unassembled WGS sequence"/>
</dbReference>
<dbReference type="InterPro" id="IPR001509">
    <property type="entry name" value="Epimerase_deHydtase"/>
</dbReference>
<dbReference type="CDD" id="cd05271">
    <property type="entry name" value="NDUFA9_like_SDR_a"/>
    <property type="match status" value="1"/>
</dbReference>
<protein>
    <submittedName>
        <fullName evidence="2">Protein-lysine N-methyltransferase efm5</fullName>
    </submittedName>
</protein>
<organism evidence="2 3">
    <name type="scientific">Coemansia guatemalensis</name>
    <dbReference type="NCBI Taxonomy" id="2761395"/>
    <lineage>
        <taxon>Eukaryota</taxon>
        <taxon>Fungi</taxon>
        <taxon>Fungi incertae sedis</taxon>
        <taxon>Zoopagomycota</taxon>
        <taxon>Kickxellomycotina</taxon>
        <taxon>Kickxellomycetes</taxon>
        <taxon>Kickxellales</taxon>
        <taxon>Kickxellaceae</taxon>
        <taxon>Coemansia</taxon>
    </lineage>
</organism>
<dbReference type="PANTHER" id="PTHR12126:SF11">
    <property type="entry name" value="NADH DEHYDROGENASE [UBIQUINONE] 1 ALPHA SUBCOMPLEX SUBUNIT 9, MITOCHONDRIAL"/>
    <property type="match status" value="1"/>
</dbReference>
<gene>
    <name evidence="2" type="primary">EFM5_2</name>
    <name evidence="2" type="ORF">H4R20_004610</name>
</gene>
<evidence type="ECO:0000259" key="1">
    <source>
        <dbReference type="Pfam" id="PF01370"/>
    </source>
</evidence>
<comment type="caution">
    <text evidence="2">The sequence shown here is derived from an EMBL/GenBank/DDBJ whole genome shotgun (WGS) entry which is preliminary data.</text>
</comment>
<reference evidence="2" key="1">
    <citation type="submission" date="2022-07" db="EMBL/GenBank/DDBJ databases">
        <title>Phylogenomic reconstructions and comparative analyses of Kickxellomycotina fungi.</title>
        <authorList>
            <person name="Reynolds N.K."/>
            <person name="Stajich J.E."/>
            <person name="Barry K."/>
            <person name="Grigoriev I.V."/>
            <person name="Crous P."/>
            <person name="Smith M.E."/>
        </authorList>
    </citation>
    <scope>NUCLEOTIDE SEQUENCE</scope>
    <source>
        <strain evidence="2">NRRL 1565</strain>
    </source>
</reference>
<dbReference type="Pfam" id="PF01370">
    <property type="entry name" value="Epimerase"/>
    <property type="match status" value="1"/>
</dbReference>
<dbReference type="SUPFAM" id="SSF51735">
    <property type="entry name" value="NAD(P)-binding Rossmann-fold domains"/>
    <property type="match status" value="1"/>
</dbReference>
<dbReference type="OrthoDB" id="275457at2759"/>
<dbReference type="GO" id="GO:0044877">
    <property type="term" value="F:protein-containing complex binding"/>
    <property type="evidence" value="ECO:0007669"/>
    <property type="project" value="TreeGrafter"/>
</dbReference>
<evidence type="ECO:0000313" key="2">
    <source>
        <dbReference type="EMBL" id="KAJ2798995.1"/>
    </source>
</evidence>
<accession>A0A9W8HU91</accession>
<keyword evidence="3" id="KW-1185">Reference proteome</keyword>
<feature type="domain" description="NAD-dependent epimerase/dehydratase" evidence="1">
    <location>
        <begin position="52"/>
        <end position="163"/>
    </location>
</feature>
<dbReference type="AlphaFoldDB" id="A0A9W8HU91"/>
<dbReference type="InterPro" id="IPR051207">
    <property type="entry name" value="ComplexI_NDUFA9_subunit"/>
</dbReference>
<dbReference type="InterPro" id="IPR036291">
    <property type="entry name" value="NAD(P)-bd_dom_sf"/>
</dbReference>
<dbReference type="GO" id="GO:0005739">
    <property type="term" value="C:mitochondrion"/>
    <property type="evidence" value="ECO:0007669"/>
    <property type="project" value="TreeGrafter"/>
</dbReference>
<name>A0A9W8HU91_9FUNG</name>